<gene>
    <name evidence="2" type="ORF">JOF55_001922</name>
</gene>
<organism evidence="2 3">
    <name type="scientific">Haloactinomyces albus</name>
    <dbReference type="NCBI Taxonomy" id="1352928"/>
    <lineage>
        <taxon>Bacteria</taxon>
        <taxon>Bacillati</taxon>
        <taxon>Actinomycetota</taxon>
        <taxon>Actinomycetes</taxon>
        <taxon>Actinopolysporales</taxon>
        <taxon>Actinopolysporaceae</taxon>
        <taxon>Haloactinomyces</taxon>
    </lineage>
</organism>
<name>A0AAE3ZDE8_9ACTN</name>
<comment type="caution">
    <text evidence="2">The sequence shown here is derived from an EMBL/GenBank/DDBJ whole genome shotgun (WGS) entry which is preliminary data.</text>
</comment>
<feature type="region of interest" description="Disordered" evidence="1">
    <location>
        <begin position="344"/>
        <end position="466"/>
    </location>
</feature>
<protein>
    <submittedName>
        <fullName evidence="2">Uncharacterized protein</fullName>
    </submittedName>
</protein>
<reference evidence="2" key="1">
    <citation type="submission" date="2023-07" db="EMBL/GenBank/DDBJ databases">
        <title>Sequencing the genomes of 1000 actinobacteria strains.</title>
        <authorList>
            <person name="Klenk H.-P."/>
        </authorList>
    </citation>
    <scope>NUCLEOTIDE SEQUENCE</scope>
    <source>
        <strain evidence="2">DSM 45977</strain>
    </source>
</reference>
<keyword evidence="3" id="KW-1185">Reference proteome</keyword>
<evidence type="ECO:0000313" key="3">
    <source>
        <dbReference type="Proteomes" id="UP001180845"/>
    </source>
</evidence>
<evidence type="ECO:0000256" key="1">
    <source>
        <dbReference type="SAM" id="MobiDB-lite"/>
    </source>
</evidence>
<dbReference type="Proteomes" id="UP001180845">
    <property type="component" value="Unassembled WGS sequence"/>
</dbReference>
<evidence type="ECO:0000313" key="2">
    <source>
        <dbReference type="EMBL" id="MDR7301741.1"/>
    </source>
</evidence>
<dbReference type="AlphaFoldDB" id="A0AAE3ZDE8"/>
<accession>A0AAE3ZDE8</accession>
<dbReference type="RefSeq" id="WP_310272654.1">
    <property type="nucleotide sequence ID" value="NZ_JAVDXW010000001.1"/>
</dbReference>
<feature type="compositionally biased region" description="Polar residues" evidence="1">
    <location>
        <begin position="421"/>
        <end position="431"/>
    </location>
</feature>
<sequence>MDAAEGVGPAGRLHNLVLAMTGRVDDDAVNSARGMLGAGHLGAAAELLAGCLLAGRIPVTPTEQYHLRWVLERTRSRPALADRLYVAEMPPVERHRFGAPETPDDDIAEALRPAARRLTSVRALWCVSRKTPAGVAYGAVPRRVLLAEVDSEEAVTAAGYQILAALERASIGCSVDVFSSGTDLPEYHRNALASARQVDPVPEAGNGSERARASRRSSGGEPAGDTVDDPAAESPVRVPPAGFEFPVADVVSDPSQAPARMSELSVVNVALADSSPRAAERFAEEAIGETVAEFTEEAAGEADVLHSEVVAGPAAAGPAVDGPAVDEDAVGALSEVGTEGEVIGAPEEHRGPGANPRVPAAVDAKLTDRERNLLRKLHEELAQREQDKDGSAEDAGGQVTAGQVADEPRSNGRTPHGQAPEGQQNTLSGNRQDPRLTTMPGTGGFPPIGAAPASVPGRRTPPSASH</sequence>
<feature type="region of interest" description="Disordered" evidence="1">
    <location>
        <begin position="193"/>
        <end position="239"/>
    </location>
</feature>
<proteinExistence type="predicted"/>
<dbReference type="EMBL" id="JAVDXW010000001">
    <property type="protein sequence ID" value="MDR7301741.1"/>
    <property type="molecule type" value="Genomic_DNA"/>
</dbReference>
<feature type="compositionally biased region" description="Basic and acidic residues" evidence="1">
    <location>
        <begin position="365"/>
        <end position="391"/>
    </location>
</feature>